<comment type="subcellular location">
    <subcellularLocation>
        <location evidence="1">Cell outer membrane</location>
    </subcellularLocation>
</comment>
<dbReference type="GO" id="GO:0015562">
    <property type="term" value="F:efflux transmembrane transporter activity"/>
    <property type="evidence" value="ECO:0007669"/>
    <property type="project" value="InterPro"/>
</dbReference>
<dbReference type="EMBL" id="CP073754">
    <property type="protein sequence ID" value="QWF71434.1"/>
    <property type="molecule type" value="Genomic_DNA"/>
</dbReference>
<dbReference type="GO" id="GO:1990281">
    <property type="term" value="C:efflux pump complex"/>
    <property type="evidence" value="ECO:0007669"/>
    <property type="project" value="TreeGrafter"/>
</dbReference>
<keyword evidence="6" id="KW-0472">Membrane</keyword>
<comment type="similarity">
    <text evidence="2">Belongs to the outer membrane factor (OMF) (TC 1.B.17) family.</text>
</comment>
<dbReference type="InterPro" id="IPR003423">
    <property type="entry name" value="OMP_efflux"/>
</dbReference>
<evidence type="ECO:0000256" key="1">
    <source>
        <dbReference type="ARBA" id="ARBA00004442"/>
    </source>
</evidence>
<protein>
    <submittedName>
        <fullName evidence="8">TolC family outer membrane protein</fullName>
    </submittedName>
</protein>
<evidence type="ECO:0000256" key="4">
    <source>
        <dbReference type="ARBA" id="ARBA00022452"/>
    </source>
</evidence>
<evidence type="ECO:0000256" key="3">
    <source>
        <dbReference type="ARBA" id="ARBA00022448"/>
    </source>
</evidence>
<evidence type="ECO:0000256" key="6">
    <source>
        <dbReference type="ARBA" id="ARBA00023136"/>
    </source>
</evidence>
<evidence type="ECO:0000256" key="7">
    <source>
        <dbReference type="ARBA" id="ARBA00023237"/>
    </source>
</evidence>
<dbReference type="Proteomes" id="UP000676649">
    <property type="component" value="Chromosome"/>
</dbReference>
<dbReference type="NCBIfam" id="TIGR01844">
    <property type="entry name" value="type_I_sec_TolC"/>
    <property type="match status" value="1"/>
</dbReference>
<reference evidence="8" key="1">
    <citation type="submission" date="2021-04" db="EMBL/GenBank/DDBJ databases">
        <title>Draft genome sequence data of methanotrophic Methylovulum sp. strain S1L and Methylomonas sp. strain S2AM isolated from boreal lake water columns.</title>
        <authorList>
            <person name="Rissanen A.J."/>
            <person name="Mangayil R."/>
            <person name="Svenning M.M."/>
            <person name="Khanongnuch R."/>
        </authorList>
    </citation>
    <scope>NUCLEOTIDE SEQUENCE</scope>
    <source>
        <strain evidence="8">S2AM</strain>
    </source>
</reference>
<dbReference type="InterPro" id="IPR010130">
    <property type="entry name" value="T1SS_OMP_TolC"/>
</dbReference>
<evidence type="ECO:0000256" key="5">
    <source>
        <dbReference type="ARBA" id="ARBA00022692"/>
    </source>
</evidence>
<dbReference type="GO" id="GO:0009279">
    <property type="term" value="C:cell outer membrane"/>
    <property type="evidence" value="ECO:0007669"/>
    <property type="project" value="UniProtKB-SubCell"/>
</dbReference>
<gene>
    <name evidence="8" type="ORF">KEF85_02810</name>
</gene>
<dbReference type="SUPFAM" id="SSF56954">
    <property type="entry name" value="Outer membrane efflux proteins (OEP)"/>
    <property type="match status" value="1"/>
</dbReference>
<organism evidence="8 9">
    <name type="scientific">Methylomonas paludis</name>
    <dbReference type="NCBI Taxonomy" id="1173101"/>
    <lineage>
        <taxon>Bacteria</taxon>
        <taxon>Pseudomonadati</taxon>
        <taxon>Pseudomonadota</taxon>
        <taxon>Gammaproteobacteria</taxon>
        <taxon>Methylococcales</taxon>
        <taxon>Methylococcaceae</taxon>
        <taxon>Methylomonas</taxon>
    </lineage>
</organism>
<proteinExistence type="inferred from homology"/>
<dbReference type="Gene3D" id="1.20.1600.10">
    <property type="entry name" value="Outer membrane efflux proteins (OEP)"/>
    <property type="match status" value="1"/>
</dbReference>
<dbReference type="RefSeq" id="WP_215583219.1">
    <property type="nucleotide sequence ID" value="NZ_CP073754.1"/>
</dbReference>
<dbReference type="AlphaFoldDB" id="A0A975RAL8"/>
<keyword evidence="4" id="KW-1134">Transmembrane beta strand</keyword>
<keyword evidence="3" id="KW-0813">Transport</keyword>
<name>A0A975RAL8_9GAMM</name>
<dbReference type="Pfam" id="PF02321">
    <property type="entry name" value="OEP"/>
    <property type="match status" value="2"/>
</dbReference>
<keyword evidence="9" id="KW-1185">Reference proteome</keyword>
<evidence type="ECO:0000313" key="9">
    <source>
        <dbReference type="Proteomes" id="UP000676649"/>
    </source>
</evidence>
<dbReference type="InterPro" id="IPR051906">
    <property type="entry name" value="TolC-like"/>
</dbReference>
<evidence type="ECO:0000313" key="8">
    <source>
        <dbReference type="EMBL" id="QWF71434.1"/>
    </source>
</evidence>
<keyword evidence="7" id="KW-0998">Cell outer membrane</keyword>
<dbReference type="KEGG" id="mpad:KEF85_02810"/>
<sequence>MNTARLWLSLQRSGWVLMLVLGLSRPVCGEDLLSIYQQALVSAPELKAAGLKVAVGEAQKGEAFGQMLPQVNGVANWSGNDFHQGNFGQTYNGTRYYVSLTQSLMDFAKYWEWQRSREQQRQFDAEQLTAQQSLLFEVVKRYFLILDAEEQLGFIKTEKQSTEIYQQQINKLFAKQMTKITEVYEVEARLDQIKADEIEAESLLLTARQSLMELTNSASGELRHLREAIEYKELDGKLEDWLEVAKSENPTLSAHHSAVQAAQNDVAVRKAKHLPVVDLQLYYYDTDTGYQSVRTNHMQTQVAALNVNVPIFSGGVLSEAVSESQSKLAIVKEENEAKLRALIKETSEAYTLSNANAKRIAAAHRAVSSAAKSREAMQSGFNYGVKTIREVLEAQQAELKAKRDLARAKYNYIINRVRFLRAIGTISEDNLLEINHWLEG</sequence>
<accession>A0A975RAL8</accession>
<dbReference type="PANTHER" id="PTHR30026">
    <property type="entry name" value="OUTER MEMBRANE PROTEIN TOLC"/>
    <property type="match status" value="1"/>
</dbReference>
<keyword evidence="5" id="KW-0812">Transmembrane</keyword>
<dbReference type="PANTHER" id="PTHR30026:SF20">
    <property type="entry name" value="OUTER MEMBRANE PROTEIN TOLC"/>
    <property type="match status" value="1"/>
</dbReference>
<evidence type="ECO:0000256" key="2">
    <source>
        <dbReference type="ARBA" id="ARBA00007613"/>
    </source>
</evidence>
<dbReference type="GO" id="GO:0015288">
    <property type="term" value="F:porin activity"/>
    <property type="evidence" value="ECO:0007669"/>
    <property type="project" value="TreeGrafter"/>
</dbReference>